<dbReference type="Pfam" id="PF26410">
    <property type="entry name" value="GH5_mannosidase"/>
    <property type="match status" value="1"/>
</dbReference>
<dbReference type="GO" id="GO:0005576">
    <property type="term" value="C:extracellular region"/>
    <property type="evidence" value="ECO:0007669"/>
    <property type="project" value="UniProtKB-SubCell"/>
</dbReference>
<keyword evidence="5" id="KW-0964">Secreted</keyword>
<reference evidence="11 12" key="1">
    <citation type="submission" date="2024-01" db="EMBL/GenBank/DDBJ databases">
        <title>The genomes of 5 underutilized Papilionoideae crops provide insights into root nodulation and disease resistanc.</title>
        <authorList>
            <person name="Jiang F."/>
        </authorList>
    </citation>
    <scope>NUCLEOTIDE SEQUENCE [LARGE SCALE GENOMIC DNA]</scope>
    <source>
        <strain evidence="11">DUOXIRENSHENG_FW03</strain>
        <tissue evidence="11">Leaves</tissue>
    </source>
</reference>
<dbReference type="InterPro" id="IPR045053">
    <property type="entry name" value="MAN-like"/>
</dbReference>
<dbReference type="GO" id="GO:0016985">
    <property type="term" value="F:mannan endo-1,4-beta-mannosidase activity"/>
    <property type="evidence" value="ECO:0007669"/>
    <property type="project" value="UniProtKB-EC"/>
</dbReference>
<dbReference type="GO" id="GO:0000272">
    <property type="term" value="P:polysaccharide catabolic process"/>
    <property type="evidence" value="ECO:0007669"/>
    <property type="project" value="InterPro"/>
</dbReference>
<evidence type="ECO:0000256" key="8">
    <source>
        <dbReference type="SAM" id="MobiDB-lite"/>
    </source>
</evidence>
<dbReference type="PANTHER" id="PTHR31451:SF60">
    <property type="entry name" value="MANNAN ENDO-1,4-BETA-MANNOSIDASE 1"/>
    <property type="match status" value="1"/>
</dbReference>
<feature type="signal peptide" evidence="9">
    <location>
        <begin position="1"/>
        <end position="27"/>
    </location>
</feature>
<evidence type="ECO:0000256" key="9">
    <source>
        <dbReference type="SAM" id="SignalP"/>
    </source>
</evidence>
<feature type="chain" id="PRO_5042888793" description="mannan endo-1,4-beta-mannosidase" evidence="9">
    <location>
        <begin position="28"/>
        <end position="429"/>
    </location>
</feature>
<dbReference type="PANTHER" id="PTHR31451">
    <property type="match status" value="1"/>
</dbReference>
<evidence type="ECO:0000256" key="7">
    <source>
        <dbReference type="ARBA" id="ARBA00023295"/>
    </source>
</evidence>
<evidence type="ECO:0000256" key="1">
    <source>
        <dbReference type="ARBA" id="ARBA00001678"/>
    </source>
</evidence>
<comment type="catalytic activity">
    <reaction evidence="1">
        <text>Random hydrolysis of (1-&gt;4)-beta-D-mannosidic linkages in mannans, galactomannans and glucomannans.</text>
        <dbReference type="EC" id="3.2.1.78"/>
    </reaction>
</comment>
<dbReference type="SUPFAM" id="SSF51445">
    <property type="entry name" value="(Trans)glycosidases"/>
    <property type="match status" value="1"/>
</dbReference>
<evidence type="ECO:0000256" key="6">
    <source>
        <dbReference type="ARBA" id="ARBA00022801"/>
    </source>
</evidence>
<dbReference type="EC" id="3.2.1.78" evidence="4"/>
<comment type="caution">
    <text evidence="11">The sequence shown here is derived from an EMBL/GenBank/DDBJ whole genome shotgun (WGS) entry which is preliminary data.</text>
</comment>
<dbReference type="InterPro" id="IPR001547">
    <property type="entry name" value="Glyco_hydro_5"/>
</dbReference>
<accession>A0AAN9RTP2</accession>
<dbReference type="EMBL" id="JAYMYS010000008">
    <property type="protein sequence ID" value="KAK7383016.1"/>
    <property type="molecule type" value="Genomic_DNA"/>
</dbReference>
<keyword evidence="12" id="KW-1185">Reference proteome</keyword>
<evidence type="ECO:0000313" key="12">
    <source>
        <dbReference type="Proteomes" id="UP001386955"/>
    </source>
</evidence>
<dbReference type="Gene3D" id="3.20.20.80">
    <property type="entry name" value="Glycosidases"/>
    <property type="match status" value="1"/>
</dbReference>
<evidence type="ECO:0000256" key="2">
    <source>
        <dbReference type="ARBA" id="ARBA00004613"/>
    </source>
</evidence>
<dbReference type="FunFam" id="3.20.20.80:FF:000012">
    <property type="entry name" value="Mannan endo-1,4-beta-mannosidase 6"/>
    <property type="match status" value="1"/>
</dbReference>
<name>A0AAN9RTP2_PSOTE</name>
<dbReference type="AlphaFoldDB" id="A0AAN9RTP2"/>
<dbReference type="InterPro" id="IPR017853">
    <property type="entry name" value="GH"/>
</dbReference>
<evidence type="ECO:0000256" key="5">
    <source>
        <dbReference type="ARBA" id="ARBA00022525"/>
    </source>
</evidence>
<sequence>MKLGFFLVFLVLYMTLEPGILLPQVEADDDDEFVKVKGVHLMLNGSPYYANGYNAYWLMYIASDPSQRNKVSSVFQKATNHGLNITRTWAFSDGGYKPLQYSPGSYNEDMFLGLDFVISEARRYGTKLVLSLVNNYDNFGGKKQYVDWAKGEGQAINSEDDFFTNPVVKGYYKNHIKTVLTRRNNFTGVIYKDDPTIMAWELMNEIRCPSDQSGNTVQAWITEMASYLKSIDGNHLLEAGLEGFYGQSKQESNPSFHVGTDFITNNQISGIDFATVHSYPDQWLPGSSNEEQMLFLVGWLNDHIQDAQSIQKPVLFAEFGVATKNISSDSTLRDQFFNLVYSAIYSSASDSGAAVGGLFWQLLAEGMDSFRDGYEVPLDESCSTATLIAQESQKLNRIRIKRFPRVNKARQVRSSRWQGGANKRNKDKS</sequence>
<feature type="region of interest" description="Disordered" evidence="8">
    <location>
        <begin position="409"/>
        <end position="429"/>
    </location>
</feature>
<gene>
    <name evidence="11" type="ORF">VNO78_28681</name>
</gene>
<dbReference type="Proteomes" id="UP001386955">
    <property type="component" value="Unassembled WGS sequence"/>
</dbReference>
<keyword evidence="9" id="KW-0732">Signal</keyword>
<evidence type="ECO:0000259" key="10">
    <source>
        <dbReference type="Pfam" id="PF26410"/>
    </source>
</evidence>
<protein>
    <recommendedName>
        <fullName evidence="4">mannan endo-1,4-beta-mannosidase</fullName>
        <ecNumber evidence="4">3.2.1.78</ecNumber>
    </recommendedName>
</protein>
<comment type="subcellular location">
    <subcellularLocation>
        <location evidence="2">Secreted</location>
    </subcellularLocation>
</comment>
<organism evidence="11 12">
    <name type="scientific">Psophocarpus tetragonolobus</name>
    <name type="common">Winged bean</name>
    <name type="synonym">Dolichos tetragonolobus</name>
    <dbReference type="NCBI Taxonomy" id="3891"/>
    <lineage>
        <taxon>Eukaryota</taxon>
        <taxon>Viridiplantae</taxon>
        <taxon>Streptophyta</taxon>
        <taxon>Embryophyta</taxon>
        <taxon>Tracheophyta</taxon>
        <taxon>Spermatophyta</taxon>
        <taxon>Magnoliopsida</taxon>
        <taxon>eudicotyledons</taxon>
        <taxon>Gunneridae</taxon>
        <taxon>Pentapetalae</taxon>
        <taxon>rosids</taxon>
        <taxon>fabids</taxon>
        <taxon>Fabales</taxon>
        <taxon>Fabaceae</taxon>
        <taxon>Papilionoideae</taxon>
        <taxon>50 kb inversion clade</taxon>
        <taxon>NPAAA clade</taxon>
        <taxon>indigoferoid/millettioid clade</taxon>
        <taxon>Phaseoleae</taxon>
        <taxon>Psophocarpus</taxon>
    </lineage>
</organism>
<comment type="similarity">
    <text evidence="3">Belongs to the glycosyl hydrolase 5 (cellulase A) family.</text>
</comment>
<proteinExistence type="inferred from homology"/>
<feature type="domain" description="Glycoside hydrolase family 5" evidence="10">
    <location>
        <begin position="32"/>
        <end position="361"/>
    </location>
</feature>
<evidence type="ECO:0000256" key="3">
    <source>
        <dbReference type="ARBA" id="ARBA00005641"/>
    </source>
</evidence>
<keyword evidence="6" id="KW-0378">Hydrolase</keyword>
<evidence type="ECO:0000256" key="4">
    <source>
        <dbReference type="ARBA" id="ARBA00012706"/>
    </source>
</evidence>
<evidence type="ECO:0000313" key="11">
    <source>
        <dbReference type="EMBL" id="KAK7383016.1"/>
    </source>
</evidence>
<keyword evidence="7" id="KW-0326">Glycosidase</keyword>